<evidence type="ECO:0000313" key="4">
    <source>
        <dbReference type="EMBL" id="MVQ47320.1"/>
    </source>
</evidence>
<dbReference type="EMBL" id="QSFP01000001">
    <property type="protein sequence ID" value="RHA70378.1"/>
    <property type="molecule type" value="Genomic_DNA"/>
</dbReference>
<dbReference type="EMBL" id="WGGT01000030">
    <property type="protein sequence ID" value="MVQ47320.1"/>
    <property type="molecule type" value="Genomic_DNA"/>
</dbReference>
<dbReference type="EMBL" id="QRID01000013">
    <property type="protein sequence ID" value="RHG27001.1"/>
    <property type="molecule type" value="Genomic_DNA"/>
</dbReference>
<dbReference type="PaxDb" id="166486-ERS852572_01602"/>
<dbReference type="InterPro" id="IPR002508">
    <property type="entry name" value="MurNAc-LAA_cat"/>
</dbReference>
<dbReference type="Proteomes" id="UP000095350">
    <property type="component" value="Unassembled WGS sequence"/>
</dbReference>
<accession>A0A173TME9</accession>
<dbReference type="SUPFAM" id="SSF53187">
    <property type="entry name" value="Zn-dependent exopeptidases"/>
    <property type="match status" value="1"/>
</dbReference>
<evidence type="ECO:0000313" key="9">
    <source>
        <dbReference type="Proteomes" id="UP000283586"/>
    </source>
</evidence>
<evidence type="ECO:0000313" key="8">
    <source>
        <dbReference type="Proteomes" id="UP000095350"/>
    </source>
</evidence>
<dbReference type="GO" id="GO:0009253">
    <property type="term" value="P:peptidoglycan catabolic process"/>
    <property type="evidence" value="ECO:0007669"/>
    <property type="project" value="InterPro"/>
</dbReference>
<dbReference type="AlphaFoldDB" id="A0A173TME9"/>
<dbReference type="GO" id="GO:0008745">
    <property type="term" value="F:N-acetylmuramoyl-L-alanine amidase activity"/>
    <property type="evidence" value="ECO:0007669"/>
    <property type="project" value="UniProtKB-EC"/>
</dbReference>
<evidence type="ECO:0000313" key="5">
    <source>
        <dbReference type="EMBL" id="RHA70378.1"/>
    </source>
</evidence>
<sequence length="353" mass="39388">MEDKILKFATAVVVVLTVAVCIGLPFFPQIHTWAVESREERLAEQEYAENQTEMKDLEIVAADTSEQVHGGQLQLKLPEGINGSDIQFTNDYVTQTIKISIPGTDRSYFENGPITGSSNHIATLSYSSKGEDGVIEIVMDHVYELKTEYDSAYYYFDFLTPQEVYDKVVVIDAGHGGRAPGANKQGVNEKEIDLDIVLQLKKILDEDDHNIGVYYTRTDDSNPTFDQRVQLANKSDADLFISVHNNSTNSGRMSSANGTAVMYNESDESELGSKRLAQICLEEVTGQLQSRNRGLVEGDSIYIIRTSKVPVALIEVGFMTNQQELDLLRSEDYQKKAALGIYHAILRAFEEGY</sequence>
<protein>
    <submittedName>
        <fullName evidence="3 4">N-acetylmuramoyl-L-alanine amidase</fullName>
        <ecNumber evidence="3">3.5.1.28</ecNumber>
    </submittedName>
</protein>
<name>A0A173TME9_9FIRM</name>
<dbReference type="Proteomes" id="UP000283586">
    <property type="component" value="Unassembled WGS sequence"/>
</dbReference>
<feature type="domain" description="MurNAc-LAA" evidence="2">
    <location>
        <begin position="229"/>
        <end position="346"/>
    </location>
</feature>
<evidence type="ECO:0000259" key="2">
    <source>
        <dbReference type="SMART" id="SM00646"/>
    </source>
</evidence>
<dbReference type="PANTHER" id="PTHR30404">
    <property type="entry name" value="N-ACETYLMURAMOYL-L-ALANINE AMIDASE"/>
    <property type="match status" value="1"/>
</dbReference>
<proteinExistence type="predicted"/>
<evidence type="ECO:0000313" key="6">
    <source>
        <dbReference type="EMBL" id="RHG27001.1"/>
    </source>
</evidence>
<evidence type="ECO:0000313" key="7">
    <source>
        <dbReference type="EMBL" id="RHN09822.1"/>
    </source>
</evidence>
<dbReference type="RefSeq" id="WP_006855954.1">
    <property type="nucleotide sequence ID" value="NZ_CABIYH010000010.1"/>
</dbReference>
<dbReference type="Proteomes" id="UP000284465">
    <property type="component" value="Unassembled WGS sequence"/>
</dbReference>
<organism evidence="3 8">
    <name type="scientific">Roseburia intestinalis</name>
    <dbReference type="NCBI Taxonomy" id="166486"/>
    <lineage>
        <taxon>Bacteria</taxon>
        <taxon>Bacillati</taxon>
        <taxon>Bacillota</taxon>
        <taxon>Clostridia</taxon>
        <taxon>Lachnospirales</taxon>
        <taxon>Lachnospiraceae</taxon>
        <taxon>Roseburia</taxon>
    </lineage>
</organism>
<dbReference type="Proteomes" id="UP000284051">
    <property type="component" value="Unassembled WGS sequence"/>
</dbReference>
<dbReference type="EMBL" id="QRQN01000006">
    <property type="protein sequence ID" value="RHN09822.1"/>
    <property type="molecule type" value="Genomic_DNA"/>
</dbReference>
<dbReference type="EC" id="3.5.1.28" evidence="3"/>
<dbReference type="STRING" id="166486.ERS852572_01602"/>
<gene>
    <name evidence="3" type="primary">lytC_2</name>
    <name evidence="6" type="ORF">DW264_12830</name>
    <name evidence="5" type="ORF">DW927_01660</name>
    <name evidence="7" type="ORF">DWZ31_07160</name>
    <name evidence="3" type="ORF">ERS852572_01602</name>
    <name evidence="4" type="ORF">GCK47_16910</name>
</gene>
<dbReference type="GO" id="GO:0030288">
    <property type="term" value="C:outer membrane-bounded periplasmic space"/>
    <property type="evidence" value="ECO:0007669"/>
    <property type="project" value="TreeGrafter"/>
</dbReference>
<reference evidence="4 12" key="3">
    <citation type="submission" date="2019-10" db="EMBL/GenBank/DDBJ databases">
        <title>Roseburia spp. ameliorate alcoholic fatty liver via restoration of gut barrier function.</title>
        <authorList>
            <person name="Seo B."/>
            <person name="Ko G."/>
        </authorList>
    </citation>
    <scope>NUCLEOTIDE SEQUENCE [LARGE SCALE GENOMIC DNA]</scope>
    <source>
        <strain evidence="4 12">SNUG30017</strain>
    </source>
</reference>
<dbReference type="Proteomes" id="UP000479531">
    <property type="component" value="Unassembled WGS sequence"/>
</dbReference>
<reference evidence="3 8" key="1">
    <citation type="submission" date="2015-09" db="EMBL/GenBank/DDBJ databases">
        <authorList>
            <consortium name="Pathogen Informatics"/>
        </authorList>
    </citation>
    <scope>NUCLEOTIDE SEQUENCE [LARGE SCALE GENOMIC DNA]</scope>
    <source>
        <strain evidence="3 8">2789STDY5834960</strain>
    </source>
</reference>
<evidence type="ECO:0000256" key="1">
    <source>
        <dbReference type="ARBA" id="ARBA00022801"/>
    </source>
</evidence>
<evidence type="ECO:0000313" key="10">
    <source>
        <dbReference type="Proteomes" id="UP000284051"/>
    </source>
</evidence>
<dbReference type="EMBL" id="CYXZ01000010">
    <property type="protein sequence ID" value="CUN03045.1"/>
    <property type="molecule type" value="Genomic_DNA"/>
</dbReference>
<dbReference type="PANTHER" id="PTHR30404:SF0">
    <property type="entry name" value="N-ACETYLMURAMOYL-L-ALANINE AMIDASE AMIC"/>
    <property type="match status" value="1"/>
</dbReference>
<dbReference type="GeneID" id="61434520"/>
<reference evidence="9 10" key="2">
    <citation type="submission" date="2018-08" db="EMBL/GenBank/DDBJ databases">
        <title>A genome reference for cultivated species of the human gut microbiota.</title>
        <authorList>
            <person name="Zou Y."/>
            <person name="Xue W."/>
            <person name="Luo G."/>
        </authorList>
    </citation>
    <scope>NUCLEOTIDE SEQUENCE [LARGE SCALE GENOMIC DNA]</scope>
    <source>
        <strain evidence="7 9">AF31-21AC</strain>
        <strain evidence="6 10">AM22-21LB</strain>
        <strain evidence="5 11">AM43-11</strain>
    </source>
</reference>
<dbReference type="InterPro" id="IPR050695">
    <property type="entry name" value="N-acetylmuramoyl_amidase_3"/>
</dbReference>
<evidence type="ECO:0000313" key="3">
    <source>
        <dbReference type="EMBL" id="CUN03045.1"/>
    </source>
</evidence>
<dbReference type="Pfam" id="PF01520">
    <property type="entry name" value="Amidase_3"/>
    <property type="match status" value="1"/>
</dbReference>
<dbReference type="SMART" id="SM00646">
    <property type="entry name" value="Ami_3"/>
    <property type="match status" value="1"/>
</dbReference>
<dbReference type="CDD" id="cd02696">
    <property type="entry name" value="MurNAc-LAA"/>
    <property type="match status" value="1"/>
</dbReference>
<dbReference type="OrthoDB" id="43070at2"/>
<evidence type="ECO:0000313" key="11">
    <source>
        <dbReference type="Proteomes" id="UP000284465"/>
    </source>
</evidence>
<evidence type="ECO:0000313" key="12">
    <source>
        <dbReference type="Proteomes" id="UP000479531"/>
    </source>
</evidence>
<keyword evidence="1 3" id="KW-0378">Hydrolase</keyword>
<dbReference type="Gene3D" id="3.40.630.40">
    <property type="entry name" value="Zn-dependent exopeptidases"/>
    <property type="match status" value="1"/>
</dbReference>